<feature type="transmembrane region" description="Helical" evidence="6">
    <location>
        <begin position="76"/>
        <end position="95"/>
    </location>
</feature>
<evidence type="ECO:0000256" key="5">
    <source>
        <dbReference type="ARBA" id="ARBA00023136"/>
    </source>
</evidence>
<accession>A0AA85JPU1</accession>
<dbReference type="InterPro" id="IPR011701">
    <property type="entry name" value="MFS"/>
</dbReference>
<feature type="transmembrane region" description="Helical" evidence="6">
    <location>
        <begin position="426"/>
        <end position="448"/>
    </location>
</feature>
<name>A0AA85JPU1_TRIRE</name>
<reference evidence="8" key="1">
    <citation type="submission" date="2022-06" db="EMBL/GenBank/DDBJ databases">
        <authorList>
            <person name="Berger JAMES D."/>
            <person name="Berger JAMES D."/>
        </authorList>
    </citation>
    <scope>NUCLEOTIDE SEQUENCE [LARGE SCALE GENOMIC DNA]</scope>
</reference>
<evidence type="ECO:0000313" key="8">
    <source>
        <dbReference type="Proteomes" id="UP000050795"/>
    </source>
</evidence>
<evidence type="ECO:0000313" key="9">
    <source>
        <dbReference type="WBParaSite" id="TREG1_28570.1"/>
    </source>
</evidence>
<dbReference type="GO" id="GO:0016020">
    <property type="term" value="C:membrane"/>
    <property type="evidence" value="ECO:0007669"/>
    <property type="project" value="UniProtKB-SubCell"/>
</dbReference>
<feature type="domain" description="Major facilitator superfamily (MFS) profile" evidence="7">
    <location>
        <begin position="41"/>
        <end position="515"/>
    </location>
</feature>
<dbReference type="InterPro" id="IPR020846">
    <property type="entry name" value="MFS_dom"/>
</dbReference>
<dbReference type="Gene3D" id="1.20.1250.20">
    <property type="entry name" value="MFS general substrate transporter like domains"/>
    <property type="match status" value="1"/>
</dbReference>
<keyword evidence="8" id="KW-1185">Reference proteome</keyword>
<dbReference type="GO" id="GO:0022857">
    <property type="term" value="F:transmembrane transporter activity"/>
    <property type="evidence" value="ECO:0007669"/>
    <property type="project" value="InterPro"/>
</dbReference>
<organism evidence="8 9">
    <name type="scientific">Trichobilharzia regenti</name>
    <name type="common">Nasal bird schistosome</name>
    <dbReference type="NCBI Taxonomy" id="157069"/>
    <lineage>
        <taxon>Eukaryota</taxon>
        <taxon>Metazoa</taxon>
        <taxon>Spiralia</taxon>
        <taxon>Lophotrochozoa</taxon>
        <taxon>Platyhelminthes</taxon>
        <taxon>Trematoda</taxon>
        <taxon>Digenea</taxon>
        <taxon>Strigeidida</taxon>
        <taxon>Schistosomatoidea</taxon>
        <taxon>Schistosomatidae</taxon>
        <taxon>Trichobilharzia</taxon>
    </lineage>
</organism>
<feature type="transmembrane region" description="Helical" evidence="6">
    <location>
        <begin position="192"/>
        <end position="216"/>
    </location>
</feature>
<evidence type="ECO:0000256" key="3">
    <source>
        <dbReference type="ARBA" id="ARBA00022692"/>
    </source>
</evidence>
<evidence type="ECO:0000256" key="1">
    <source>
        <dbReference type="ARBA" id="ARBA00004141"/>
    </source>
</evidence>
<keyword evidence="3 6" id="KW-0812">Transmembrane</keyword>
<feature type="transmembrane region" description="Helical" evidence="6">
    <location>
        <begin position="486"/>
        <end position="510"/>
    </location>
</feature>
<sequence length="629" mass="69362">MKVTFRILSTLHAMESDSTVKLSGVQAILDQLGFGWYQVRVIIIIGMAQATDTMETLIQAILGPTLRCEWNMSSDYVALLTTLVFLGICIGSPPIGYLSDRLGRKDLNVVCCLALIHMTWLCAISPTYTWLATLRFISGLYIGGLLTAGCSMISEVLPENYQATGQLLVCFFDSFIALYVTGIGLGCSVAKLSWRFFILFTTAPLLLCALGLAYFIQESPILLAQWGNYEEAANVLDEIAKCNGRIPSETITDNENNDHSNDNHSPYKSCSFLNNMLRIEEKQNCANTTPTFKNTMKLIYNQYALATPLLIAINFIWGMIIYGGTTLLPVELPSTPRTCLQSIYNGVTQLPNSVDGNSGIRNEDCCLPLTEEGYISLLSSMIGSVLSFPIALTLIMTIGRKWTINTCFFLTALLIFIEAFCMPSKVLRFFFFTTRAVASAGNNATAIYITGLYIPRIRSFVFGVMSTCFRIGVLTAPYLGQVFLQNVSVLGAVLIFSTLALLGFIFSIFLPHAGDTQHYAAQALRKEIFRNIFKCRRGIIKPKHNGETMTAHTAVSSMTNPAYIHNKGDDISGDNEVRQEVEVGEQRREVGEQSKNGLAVLTVEPISSNTIEEVVILPNEIVLTPCDQA</sequence>
<feature type="transmembrane region" description="Helical" evidence="6">
    <location>
        <begin position="460"/>
        <end position="480"/>
    </location>
</feature>
<evidence type="ECO:0000256" key="4">
    <source>
        <dbReference type="ARBA" id="ARBA00022989"/>
    </source>
</evidence>
<dbReference type="WBParaSite" id="TREG1_28570.1">
    <property type="protein sequence ID" value="TREG1_28570.1"/>
    <property type="gene ID" value="TREG1_28570"/>
</dbReference>
<dbReference type="Pfam" id="PF07690">
    <property type="entry name" value="MFS_1"/>
    <property type="match status" value="2"/>
</dbReference>
<dbReference type="SUPFAM" id="SSF103473">
    <property type="entry name" value="MFS general substrate transporter"/>
    <property type="match status" value="1"/>
</dbReference>
<dbReference type="InterPro" id="IPR036259">
    <property type="entry name" value="MFS_trans_sf"/>
</dbReference>
<dbReference type="PANTHER" id="PTHR23511">
    <property type="entry name" value="SYNAPTIC VESICLE GLYCOPROTEIN 2"/>
    <property type="match status" value="1"/>
</dbReference>
<dbReference type="AlphaFoldDB" id="A0AA85JPU1"/>
<evidence type="ECO:0000256" key="2">
    <source>
        <dbReference type="ARBA" id="ARBA00022448"/>
    </source>
</evidence>
<proteinExistence type="predicted"/>
<keyword evidence="2" id="KW-0813">Transport</keyword>
<feature type="transmembrane region" description="Helical" evidence="6">
    <location>
        <begin position="134"/>
        <end position="153"/>
    </location>
</feature>
<evidence type="ECO:0000259" key="7">
    <source>
        <dbReference type="PROSITE" id="PS50850"/>
    </source>
</evidence>
<feature type="transmembrane region" description="Helical" evidence="6">
    <location>
        <begin position="402"/>
        <end position="420"/>
    </location>
</feature>
<dbReference type="Proteomes" id="UP000050795">
    <property type="component" value="Unassembled WGS sequence"/>
</dbReference>
<feature type="transmembrane region" description="Helical" evidence="6">
    <location>
        <begin position="165"/>
        <end position="186"/>
    </location>
</feature>
<keyword evidence="5 6" id="KW-0472">Membrane</keyword>
<dbReference type="PROSITE" id="PS50850">
    <property type="entry name" value="MFS"/>
    <property type="match status" value="1"/>
</dbReference>
<reference evidence="9" key="2">
    <citation type="submission" date="2023-11" db="UniProtKB">
        <authorList>
            <consortium name="WormBaseParasite"/>
        </authorList>
    </citation>
    <scope>IDENTIFICATION</scope>
</reference>
<feature type="transmembrane region" description="Helical" evidence="6">
    <location>
        <begin position="107"/>
        <end position="128"/>
    </location>
</feature>
<feature type="transmembrane region" description="Helical" evidence="6">
    <location>
        <begin position="374"/>
        <end position="395"/>
    </location>
</feature>
<feature type="transmembrane region" description="Helical" evidence="6">
    <location>
        <begin position="303"/>
        <end position="324"/>
    </location>
</feature>
<keyword evidence="4 6" id="KW-1133">Transmembrane helix</keyword>
<evidence type="ECO:0000256" key="6">
    <source>
        <dbReference type="SAM" id="Phobius"/>
    </source>
</evidence>
<dbReference type="PANTHER" id="PTHR23511:SF5">
    <property type="entry name" value="MAJOR FACILITATOR-TYPE TRANSPORTER HXNZ-RELATED"/>
    <property type="match status" value="1"/>
</dbReference>
<comment type="subcellular location">
    <subcellularLocation>
        <location evidence="1">Membrane</location>
        <topology evidence="1">Multi-pass membrane protein</topology>
    </subcellularLocation>
</comment>
<protein>
    <recommendedName>
        <fullName evidence="7">Major facilitator superfamily (MFS) profile domain-containing protein</fullName>
    </recommendedName>
</protein>